<dbReference type="InterPro" id="IPR051461">
    <property type="entry name" value="UPF0750_membrane"/>
</dbReference>
<sequence>MNKKFLSLNEILFLIIGCILMSVSLTMFFEPHAIAPGGLTGLAIVINSIVNIPLWIINLSFNVPLFILAYKILSKKDCLKTILGIIFLTIGLKLTANLANINATSDPILASICGSILMGISLGFIFRINGSTGGTDLIGILANKFFPHLSVAVLMGIADFVVVVLSGVASSQLEIALYSAVSLYAIVKITDIVIEGFNYSKSFMIISDKSDELITIIMEELDRGATFLKGEGGYTRAEKDIIFIVVSRKQVVTLKKLVKSIDPNAFVVVTETHEIFGNGFKQIY</sequence>
<gene>
    <name evidence="8" type="ORF">CHL78_007825</name>
</gene>
<evidence type="ECO:0000313" key="8">
    <source>
        <dbReference type="EMBL" id="RDY27902.1"/>
    </source>
</evidence>
<feature type="transmembrane region" description="Helical" evidence="6">
    <location>
        <begin position="49"/>
        <end position="70"/>
    </location>
</feature>
<keyword evidence="4 6" id="KW-1133">Transmembrane helix</keyword>
<comment type="subcellular location">
    <subcellularLocation>
        <location evidence="1">Cell membrane</location>
        <topology evidence="1">Multi-pass membrane protein</topology>
    </subcellularLocation>
</comment>
<name>A0A371J546_9FIRM</name>
<dbReference type="Pfam" id="PF02588">
    <property type="entry name" value="YitT_membrane"/>
    <property type="match status" value="1"/>
</dbReference>
<keyword evidence="3 6" id="KW-0812">Transmembrane</keyword>
<feature type="transmembrane region" description="Helical" evidence="6">
    <location>
        <begin position="82"/>
        <end position="102"/>
    </location>
</feature>
<evidence type="ECO:0000313" key="9">
    <source>
        <dbReference type="Proteomes" id="UP000215694"/>
    </source>
</evidence>
<comment type="caution">
    <text evidence="8">The sequence shown here is derived from an EMBL/GenBank/DDBJ whole genome shotgun (WGS) entry which is preliminary data.</text>
</comment>
<evidence type="ECO:0000259" key="7">
    <source>
        <dbReference type="Pfam" id="PF10035"/>
    </source>
</evidence>
<dbReference type="CDD" id="cd16380">
    <property type="entry name" value="YitT_C"/>
    <property type="match status" value="1"/>
</dbReference>
<dbReference type="Proteomes" id="UP000215694">
    <property type="component" value="Unassembled WGS sequence"/>
</dbReference>
<evidence type="ECO:0000256" key="1">
    <source>
        <dbReference type="ARBA" id="ARBA00004651"/>
    </source>
</evidence>
<dbReference type="GO" id="GO:0005886">
    <property type="term" value="C:plasma membrane"/>
    <property type="evidence" value="ECO:0007669"/>
    <property type="project" value="UniProtKB-SubCell"/>
</dbReference>
<evidence type="ECO:0000256" key="6">
    <source>
        <dbReference type="SAM" id="Phobius"/>
    </source>
</evidence>
<dbReference type="AlphaFoldDB" id="A0A371J546"/>
<protein>
    <submittedName>
        <fullName evidence="8">YitT family protein</fullName>
    </submittedName>
</protein>
<keyword evidence="2" id="KW-1003">Cell membrane</keyword>
<keyword evidence="9" id="KW-1185">Reference proteome</keyword>
<dbReference type="InterPro" id="IPR019264">
    <property type="entry name" value="DUF2179"/>
</dbReference>
<feature type="transmembrane region" description="Helical" evidence="6">
    <location>
        <begin position="108"/>
        <end position="128"/>
    </location>
</feature>
<dbReference type="InterPro" id="IPR003740">
    <property type="entry name" value="YitT"/>
</dbReference>
<dbReference type="OrthoDB" id="9779786at2"/>
<dbReference type="EMBL" id="NOJY02000010">
    <property type="protein sequence ID" value="RDY27902.1"/>
    <property type="molecule type" value="Genomic_DNA"/>
</dbReference>
<dbReference type="PIRSF" id="PIRSF006483">
    <property type="entry name" value="Membrane_protein_YitT"/>
    <property type="match status" value="1"/>
</dbReference>
<accession>A0A371J546</accession>
<organism evidence="8 9">
    <name type="scientific">Romboutsia weinsteinii</name>
    <dbReference type="NCBI Taxonomy" id="2020949"/>
    <lineage>
        <taxon>Bacteria</taxon>
        <taxon>Bacillati</taxon>
        <taxon>Bacillota</taxon>
        <taxon>Clostridia</taxon>
        <taxon>Peptostreptococcales</taxon>
        <taxon>Peptostreptococcaceae</taxon>
        <taxon>Romboutsia</taxon>
    </lineage>
</organism>
<dbReference type="Gene3D" id="3.30.70.120">
    <property type="match status" value="1"/>
</dbReference>
<keyword evidence="5 6" id="KW-0472">Membrane</keyword>
<reference evidence="8 9" key="1">
    <citation type="journal article" date="2017" name="Genome Announc.">
        <title>Draft Genome Sequence of Romboutsia weinsteinii sp. nov. Strain CCRI-19649(T) Isolated from Surface Water.</title>
        <authorList>
            <person name="Maheux A.F."/>
            <person name="Boudreau D.K."/>
            <person name="Berube E."/>
            <person name="Boissinot M."/>
            <person name="Cantin P."/>
            <person name="Raymond F."/>
            <person name="Corbeil J."/>
            <person name="Omar R.F."/>
            <person name="Bergeron M.G."/>
        </authorList>
    </citation>
    <scope>NUCLEOTIDE SEQUENCE [LARGE SCALE GENOMIC DNA]</scope>
    <source>
        <strain evidence="8 9">CCRI-19649</strain>
    </source>
</reference>
<feature type="transmembrane region" description="Helical" evidence="6">
    <location>
        <begin position="175"/>
        <end position="194"/>
    </location>
</feature>
<evidence type="ECO:0000256" key="4">
    <source>
        <dbReference type="ARBA" id="ARBA00022989"/>
    </source>
</evidence>
<dbReference type="InterPro" id="IPR015867">
    <property type="entry name" value="N-reg_PII/ATP_PRibTrfase_C"/>
</dbReference>
<feature type="domain" description="DUF2179" evidence="7">
    <location>
        <begin position="223"/>
        <end position="277"/>
    </location>
</feature>
<evidence type="ECO:0000256" key="2">
    <source>
        <dbReference type="ARBA" id="ARBA00022475"/>
    </source>
</evidence>
<feature type="transmembrane region" description="Helical" evidence="6">
    <location>
        <begin position="12"/>
        <end position="29"/>
    </location>
</feature>
<dbReference type="PANTHER" id="PTHR33545">
    <property type="entry name" value="UPF0750 MEMBRANE PROTEIN YITT-RELATED"/>
    <property type="match status" value="1"/>
</dbReference>
<proteinExistence type="predicted"/>
<evidence type="ECO:0000256" key="5">
    <source>
        <dbReference type="ARBA" id="ARBA00023136"/>
    </source>
</evidence>
<feature type="transmembrane region" description="Helical" evidence="6">
    <location>
        <begin position="149"/>
        <end position="169"/>
    </location>
</feature>
<evidence type="ECO:0000256" key="3">
    <source>
        <dbReference type="ARBA" id="ARBA00022692"/>
    </source>
</evidence>
<dbReference type="RefSeq" id="WP_094367913.1">
    <property type="nucleotide sequence ID" value="NZ_NOJY02000010.1"/>
</dbReference>
<dbReference type="PANTHER" id="PTHR33545:SF9">
    <property type="entry name" value="UPF0750 MEMBRANE PROTEIN YITE"/>
    <property type="match status" value="1"/>
</dbReference>
<dbReference type="Pfam" id="PF10035">
    <property type="entry name" value="DUF2179"/>
    <property type="match status" value="1"/>
</dbReference>